<protein>
    <submittedName>
        <fullName evidence="3">MFS transporter</fullName>
    </submittedName>
</protein>
<dbReference type="Proteomes" id="UP001319921">
    <property type="component" value="Chromosome"/>
</dbReference>
<feature type="transmembrane region" description="Helical" evidence="1">
    <location>
        <begin position="156"/>
        <end position="177"/>
    </location>
</feature>
<name>A0AAQ4CS46_9CREN</name>
<dbReference type="EMBL" id="AP025226">
    <property type="protein sequence ID" value="BDB98627.1"/>
    <property type="molecule type" value="Genomic_DNA"/>
</dbReference>
<feature type="transmembrane region" description="Helical" evidence="1">
    <location>
        <begin position="340"/>
        <end position="368"/>
    </location>
</feature>
<feature type="transmembrane region" description="Helical" evidence="1">
    <location>
        <begin position="92"/>
        <end position="113"/>
    </location>
</feature>
<dbReference type="Gene3D" id="1.20.1250.20">
    <property type="entry name" value="MFS general substrate transporter like domains"/>
    <property type="match status" value="2"/>
</dbReference>
<evidence type="ECO:0000259" key="2">
    <source>
        <dbReference type="PROSITE" id="PS50850"/>
    </source>
</evidence>
<gene>
    <name evidence="3" type="ORF">SACC_16440</name>
</gene>
<feature type="transmembrane region" description="Helical" evidence="1">
    <location>
        <begin position="262"/>
        <end position="286"/>
    </location>
</feature>
<feature type="domain" description="Major facilitator superfamily (MFS) profile" evidence="2">
    <location>
        <begin position="4"/>
        <end position="369"/>
    </location>
</feature>
<dbReference type="InterPro" id="IPR011701">
    <property type="entry name" value="MFS"/>
</dbReference>
<dbReference type="AlphaFoldDB" id="A0AAQ4CS46"/>
<evidence type="ECO:0000313" key="3">
    <source>
        <dbReference type="EMBL" id="BDB98627.1"/>
    </source>
</evidence>
<dbReference type="SUPFAM" id="SSF103473">
    <property type="entry name" value="MFS general substrate transporter"/>
    <property type="match status" value="1"/>
</dbReference>
<dbReference type="KEGG" id="scas:SACC_16440"/>
<feature type="transmembrane region" description="Helical" evidence="1">
    <location>
        <begin position="125"/>
        <end position="150"/>
    </location>
</feature>
<reference evidence="3 4" key="1">
    <citation type="journal article" date="2022" name="Microbiol. Resour. Announc.">
        <title>Complete Genome Sequence of the Hyperthermophilic and Acidophilic Archaeon Saccharolobus caldissimus Strain HS-3T.</title>
        <authorList>
            <person name="Sakai H.D."/>
            <person name="Kurosawa N."/>
        </authorList>
    </citation>
    <scope>NUCLEOTIDE SEQUENCE [LARGE SCALE GENOMIC DNA]</scope>
    <source>
        <strain evidence="3 4">JCM32116</strain>
    </source>
</reference>
<dbReference type="InterPro" id="IPR010645">
    <property type="entry name" value="MFS_4"/>
</dbReference>
<keyword evidence="1" id="KW-1133">Transmembrane helix</keyword>
<feature type="transmembrane region" description="Helical" evidence="1">
    <location>
        <begin position="68"/>
        <end position="86"/>
    </location>
</feature>
<dbReference type="Pfam" id="PF07690">
    <property type="entry name" value="MFS_1"/>
    <property type="match status" value="1"/>
</dbReference>
<dbReference type="PANTHER" id="PTHR23537:SF1">
    <property type="entry name" value="SUGAR TRANSPORTER"/>
    <property type="match status" value="1"/>
</dbReference>
<evidence type="ECO:0000313" key="4">
    <source>
        <dbReference type="Proteomes" id="UP001319921"/>
    </source>
</evidence>
<dbReference type="PANTHER" id="PTHR23537">
    <property type="match status" value="1"/>
</dbReference>
<dbReference type="RefSeq" id="WP_229572468.1">
    <property type="nucleotide sequence ID" value="NZ_AP025226.1"/>
</dbReference>
<keyword evidence="1" id="KW-0812">Transmembrane</keyword>
<dbReference type="PROSITE" id="PS50850">
    <property type="entry name" value="MFS"/>
    <property type="match status" value="1"/>
</dbReference>
<dbReference type="InterPro" id="IPR036259">
    <property type="entry name" value="MFS_trans_sf"/>
</dbReference>
<organism evidence="3 4">
    <name type="scientific">Saccharolobus caldissimus</name>
    <dbReference type="NCBI Taxonomy" id="1702097"/>
    <lineage>
        <taxon>Archaea</taxon>
        <taxon>Thermoproteota</taxon>
        <taxon>Thermoprotei</taxon>
        <taxon>Sulfolobales</taxon>
        <taxon>Sulfolobaceae</taxon>
        <taxon>Saccharolobus</taxon>
    </lineage>
</organism>
<feature type="transmembrane region" description="Helical" evidence="1">
    <location>
        <begin position="42"/>
        <end position="61"/>
    </location>
</feature>
<sequence length="369" mass="40890">MAKNLMIGWFGTFLQLLLRLSWGVIDLPIALLLHLNSVEMGFVATAFYIGYVTSSIPWGLIIDKIGPAKSMLISSFILIFLNLILFLSINSYLLLVIIYLIDGLVAAAIFPSAMKILAVSYGNKLTFYVALLESAGPITILFLSLIATILLNTWRLFYLFISIGFLTLVILTTKLNVKNVSSEVRKSFRIIFDKKITLATLVRLGELWSTWGTTTWIFSMLVLYRHISPEFSAAFLFLFGLGQLIGILTVERLSSILGDKRVILINLLGFIILTILVIFSTGFMIFPEAFLMGIFSFSYRPPTDSLIMKIAGESKAGTSIGYANAVSQIGTLIAPTFVGFVLYITHSFAFSMISLDIGCIISIICLFLL</sequence>
<feature type="transmembrane region" description="Helical" evidence="1">
    <location>
        <begin position="231"/>
        <end position="250"/>
    </location>
</feature>
<keyword evidence="1" id="KW-0472">Membrane</keyword>
<feature type="transmembrane region" description="Helical" evidence="1">
    <location>
        <begin position="198"/>
        <end position="219"/>
    </location>
</feature>
<dbReference type="InterPro" id="IPR020846">
    <property type="entry name" value="MFS_dom"/>
</dbReference>
<keyword evidence="4" id="KW-1185">Reference proteome</keyword>
<dbReference type="GeneID" id="68866379"/>
<proteinExistence type="predicted"/>
<evidence type="ECO:0000256" key="1">
    <source>
        <dbReference type="SAM" id="Phobius"/>
    </source>
</evidence>
<dbReference type="GO" id="GO:0022857">
    <property type="term" value="F:transmembrane transporter activity"/>
    <property type="evidence" value="ECO:0007669"/>
    <property type="project" value="InterPro"/>
</dbReference>
<accession>A0AAQ4CS46</accession>